<protein>
    <submittedName>
        <fullName evidence="4">SEC63 domain-containing protein</fullName>
    </submittedName>
</protein>
<sequence length="254" mass="27765">MLLSPMLPQLSAALFSNSGSSAATDQPPSTSGSHCGETLVSRTNFNGQHAADGHFKRSAWPHRHVAWPRKRLALATIAETNEPDGVGTVTQCGIMSDLIGNSRMRKLAAVAAAAGITDAAADDGQTDLIEAVTFASLYGFQAIPIRIKILLHRALSTLSRKRAEAIIRRTGWKVDDFERGFIQEEYSIDIFMEFTSLAGDRTLFSVSKRKEIENKGHWSASETAITSQMCLLHFSAEKHAVLYRSFFSALQHAS</sequence>
<keyword evidence="3" id="KW-1185">Reference proteome</keyword>
<gene>
    <name evidence="2" type="ORF">GPUH_LOCUS10311</name>
</gene>
<feature type="region of interest" description="Disordered" evidence="1">
    <location>
        <begin position="18"/>
        <end position="39"/>
    </location>
</feature>
<evidence type="ECO:0000256" key="1">
    <source>
        <dbReference type="SAM" id="MobiDB-lite"/>
    </source>
</evidence>
<name>A0A183DNM0_9BILA</name>
<evidence type="ECO:0000313" key="4">
    <source>
        <dbReference type="WBParaSite" id="GPUH_0001032401-mRNA-1"/>
    </source>
</evidence>
<dbReference type="EMBL" id="UYRT01077921">
    <property type="protein sequence ID" value="VDN17272.1"/>
    <property type="molecule type" value="Genomic_DNA"/>
</dbReference>
<proteinExistence type="predicted"/>
<organism evidence="4">
    <name type="scientific">Gongylonema pulchrum</name>
    <dbReference type="NCBI Taxonomy" id="637853"/>
    <lineage>
        <taxon>Eukaryota</taxon>
        <taxon>Metazoa</taxon>
        <taxon>Ecdysozoa</taxon>
        <taxon>Nematoda</taxon>
        <taxon>Chromadorea</taxon>
        <taxon>Rhabditida</taxon>
        <taxon>Spirurina</taxon>
        <taxon>Spiruromorpha</taxon>
        <taxon>Spiruroidea</taxon>
        <taxon>Gongylonematidae</taxon>
        <taxon>Gongylonema</taxon>
    </lineage>
</organism>
<evidence type="ECO:0000313" key="3">
    <source>
        <dbReference type="Proteomes" id="UP000271098"/>
    </source>
</evidence>
<dbReference type="Proteomes" id="UP000271098">
    <property type="component" value="Unassembled WGS sequence"/>
</dbReference>
<dbReference type="WBParaSite" id="GPUH_0001032401-mRNA-1">
    <property type="protein sequence ID" value="GPUH_0001032401-mRNA-1"/>
    <property type="gene ID" value="GPUH_0001032401"/>
</dbReference>
<feature type="compositionally biased region" description="Polar residues" evidence="1">
    <location>
        <begin position="18"/>
        <end position="33"/>
    </location>
</feature>
<dbReference type="OrthoDB" id="10070972at2759"/>
<reference evidence="4" key="1">
    <citation type="submission" date="2016-06" db="UniProtKB">
        <authorList>
            <consortium name="WormBaseParasite"/>
        </authorList>
    </citation>
    <scope>IDENTIFICATION</scope>
</reference>
<reference evidence="2 3" key="2">
    <citation type="submission" date="2018-11" db="EMBL/GenBank/DDBJ databases">
        <authorList>
            <consortium name="Pathogen Informatics"/>
        </authorList>
    </citation>
    <scope>NUCLEOTIDE SEQUENCE [LARGE SCALE GENOMIC DNA]</scope>
</reference>
<evidence type="ECO:0000313" key="2">
    <source>
        <dbReference type="EMBL" id="VDN17272.1"/>
    </source>
</evidence>
<dbReference type="AlphaFoldDB" id="A0A183DNM0"/>
<accession>A0A183DNM0</accession>